<dbReference type="InterPro" id="IPR014123">
    <property type="entry name" value="Superoxide_dismutase_Ni-type"/>
</dbReference>
<name>E3HD64_ILYPC</name>
<keyword evidence="1" id="KW-0732">Signal</keyword>
<dbReference type="Pfam" id="PF09055">
    <property type="entry name" value="Sod_Ni"/>
    <property type="match status" value="1"/>
</dbReference>
<dbReference type="InterPro" id="IPR036502">
    <property type="entry name" value="NiSOD_sf"/>
</dbReference>
<dbReference type="Gene3D" id="1.20.120.400">
    <property type="entry name" value="Nickel-containing superoxide dismutase"/>
    <property type="match status" value="1"/>
</dbReference>
<dbReference type="KEGG" id="ipo:Ilyop_2785"/>
<geneLocation type="plasmid" evidence="2 3">
    <name>pILYOP01</name>
</geneLocation>
<feature type="chain" id="PRO_5003170862" evidence="1">
    <location>
        <begin position="21"/>
        <end position="151"/>
    </location>
</feature>
<sequence>MNKLVLILSLLILIPNYLFAHCEVPCGIYDDELRFKELYENTATIEKATKIIIEISKDKSPDYNQLVRWINTKEIHAEKNQSIVSQYFLHQRIKPAHNNSPEYKDYIRSLELLHQISVYSMKTKQSTDLKNIELLKDSIHDFQHHYLKEDK</sequence>
<evidence type="ECO:0000256" key="1">
    <source>
        <dbReference type="SAM" id="SignalP"/>
    </source>
</evidence>
<feature type="signal peptide" evidence="1">
    <location>
        <begin position="1"/>
        <end position="20"/>
    </location>
</feature>
<evidence type="ECO:0000313" key="2">
    <source>
        <dbReference type="EMBL" id="ADO84540.1"/>
    </source>
</evidence>
<reference evidence="2 3" key="1">
    <citation type="journal article" date="2010" name="Stand. Genomic Sci.">
        <title>Complete genome sequence of Ilyobacter polytropus type strain (CuHbu1).</title>
        <authorList>
            <person name="Sikorski J."/>
            <person name="Chertkov O."/>
            <person name="Lapidus A."/>
            <person name="Nolan M."/>
            <person name="Lucas S."/>
            <person name="Del Rio T.G."/>
            <person name="Tice H."/>
            <person name="Cheng J.F."/>
            <person name="Tapia R."/>
            <person name="Han C."/>
            <person name="Goodwin L."/>
            <person name="Pitluck S."/>
            <person name="Liolios K."/>
            <person name="Ivanova N."/>
            <person name="Mavromatis K."/>
            <person name="Mikhailova N."/>
            <person name="Pati A."/>
            <person name="Chen A."/>
            <person name="Palaniappan K."/>
            <person name="Land M."/>
            <person name="Hauser L."/>
            <person name="Chang Y.J."/>
            <person name="Jeffries C.D."/>
            <person name="Brambilla E."/>
            <person name="Yasawong M."/>
            <person name="Rohde M."/>
            <person name="Pukall R."/>
            <person name="Spring S."/>
            <person name="Goker M."/>
            <person name="Woyke T."/>
            <person name="Bristow J."/>
            <person name="Eisen J.A."/>
            <person name="Markowitz V."/>
            <person name="Hugenholtz P."/>
            <person name="Kyrpides N.C."/>
            <person name="Klenk H.P."/>
        </authorList>
    </citation>
    <scope>NUCLEOTIDE SEQUENCE [LARGE SCALE GENOMIC DNA]</scope>
    <source>
        <strain evidence="3">ATCC 51220 / DSM 2926 / LMG 16218 / CuHBu1</strain>
        <plasmid evidence="3">pILYOP01</plasmid>
    </source>
</reference>
<proteinExistence type="predicted"/>
<keyword evidence="3" id="KW-1185">Reference proteome</keyword>
<dbReference type="RefSeq" id="WP_013389192.1">
    <property type="nucleotide sequence ID" value="NC_014633.1"/>
</dbReference>
<organism evidence="2 3">
    <name type="scientific">Ilyobacter polytropus (strain ATCC 51220 / DSM 2926 / LMG 16218 / CuHBu1)</name>
    <dbReference type="NCBI Taxonomy" id="572544"/>
    <lineage>
        <taxon>Bacteria</taxon>
        <taxon>Fusobacteriati</taxon>
        <taxon>Fusobacteriota</taxon>
        <taxon>Fusobacteriia</taxon>
        <taxon>Fusobacteriales</taxon>
        <taxon>Fusobacteriaceae</taxon>
        <taxon>Ilyobacter</taxon>
    </lineage>
</organism>
<evidence type="ECO:0000313" key="3">
    <source>
        <dbReference type="Proteomes" id="UP000006875"/>
    </source>
</evidence>
<dbReference type="HOGENOM" id="CLU_1737442_0_0_0"/>
<dbReference type="Proteomes" id="UP000006875">
    <property type="component" value="Plasmid pILYOP01"/>
</dbReference>
<accession>E3HD64</accession>
<dbReference type="EMBL" id="CP002282">
    <property type="protein sequence ID" value="ADO84540.1"/>
    <property type="molecule type" value="Genomic_DNA"/>
</dbReference>
<dbReference type="GO" id="GO:0004784">
    <property type="term" value="F:superoxide dismutase activity"/>
    <property type="evidence" value="ECO:0007669"/>
    <property type="project" value="InterPro"/>
</dbReference>
<keyword evidence="2" id="KW-0614">Plasmid</keyword>
<dbReference type="GO" id="GO:0016151">
    <property type="term" value="F:nickel cation binding"/>
    <property type="evidence" value="ECO:0007669"/>
    <property type="project" value="InterPro"/>
</dbReference>
<protein>
    <submittedName>
        <fullName evidence="2">Superoxide dismutase Ni-type</fullName>
    </submittedName>
</protein>
<dbReference type="AlphaFoldDB" id="E3HD64"/>
<gene>
    <name evidence="2" type="ordered locus">Ilyop_2785</name>
</gene>
<dbReference type="SUPFAM" id="SSF109770">
    <property type="entry name" value="Nickel-containing superoxide dismutase, NiSOD"/>
    <property type="match status" value="1"/>
</dbReference>